<dbReference type="RefSeq" id="WP_156473352.1">
    <property type="nucleotide sequence ID" value="NZ_CP036487.1"/>
</dbReference>
<dbReference type="InterPro" id="IPR036812">
    <property type="entry name" value="NAD(P)_OxRdtase_dom_sf"/>
</dbReference>
<name>A0ABS0QKL6_THEVU</name>
<reference evidence="1 2" key="1">
    <citation type="submission" date="2020-12" db="EMBL/GenBank/DDBJ databases">
        <title>WGS of Thermoactinomyces spp.</title>
        <authorList>
            <person name="Cheng K."/>
        </authorList>
    </citation>
    <scope>NUCLEOTIDE SEQUENCE [LARGE SCALE GENOMIC DNA]</scope>
    <source>
        <strain evidence="2">CICC 10650\ACCC 41061</strain>
    </source>
</reference>
<protein>
    <submittedName>
        <fullName evidence="1">Uncharacterized protein</fullName>
    </submittedName>
</protein>
<sequence>MNRLLAKPAVTTVITRAKNKAQVLQNVASSQRKLTREDIARLDNLAAV</sequence>
<organism evidence="1 2">
    <name type="scientific">Thermoactinomyces vulgaris</name>
    <dbReference type="NCBI Taxonomy" id="2026"/>
    <lineage>
        <taxon>Bacteria</taxon>
        <taxon>Bacillati</taxon>
        <taxon>Bacillota</taxon>
        <taxon>Bacilli</taxon>
        <taxon>Bacillales</taxon>
        <taxon>Thermoactinomycetaceae</taxon>
        <taxon>Thermoactinomyces</taxon>
    </lineage>
</organism>
<evidence type="ECO:0000313" key="1">
    <source>
        <dbReference type="EMBL" id="MBH8589777.1"/>
    </source>
</evidence>
<comment type="caution">
    <text evidence="1">The sequence shown here is derived from an EMBL/GenBank/DDBJ whole genome shotgun (WGS) entry which is preliminary data.</text>
</comment>
<keyword evidence="2" id="KW-1185">Reference proteome</keyword>
<accession>A0ABS0QKL6</accession>
<dbReference type="Gene3D" id="3.20.20.100">
    <property type="entry name" value="NADP-dependent oxidoreductase domain"/>
    <property type="match status" value="1"/>
</dbReference>
<evidence type="ECO:0000313" key="2">
    <source>
        <dbReference type="Proteomes" id="UP000641910"/>
    </source>
</evidence>
<proteinExistence type="predicted"/>
<gene>
    <name evidence="1" type="ORF">I8U22_13325</name>
</gene>
<dbReference type="SUPFAM" id="SSF51430">
    <property type="entry name" value="NAD(P)-linked oxidoreductase"/>
    <property type="match status" value="1"/>
</dbReference>
<dbReference type="Proteomes" id="UP000641910">
    <property type="component" value="Unassembled WGS sequence"/>
</dbReference>
<dbReference type="EMBL" id="JAECVU010000013">
    <property type="protein sequence ID" value="MBH8589777.1"/>
    <property type="molecule type" value="Genomic_DNA"/>
</dbReference>